<dbReference type="InterPro" id="IPR003918">
    <property type="entry name" value="NADH_UbQ_OxRdtase"/>
</dbReference>
<feature type="domain" description="NADH:quinone oxidoreductase/Mrp antiporter transmembrane" evidence="8">
    <location>
        <begin position="136"/>
        <end position="427"/>
    </location>
</feature>
<dbReference type="InterPro" id="IPR001750">
    <property type="entry name" value="ND/Mrp_TM"/>
</dbReference>
<feature type="transmembrane region" description="Helical" evidence="7">
    <location>
        <begin position="252"/>
        <end position="275"/>
    </location>
</feature>
<evidence type="ECO:0000256" key="5">
    <source>
        <dbReference type="ARBA" id="ARBA00023136"/>
    </source>
</evidence>
<comment type="caution">
    <text evidence="9">The sequence shown here is derived from an EMBL/GenBank/DDBJ whole genome shotgun (WGS) entry which is preliminary data.</text>
</comment>
<dbReference type="GO" id="GO:0012505">
    <property type="term" value="C:endomembrane system"/>
    <property type="evidence" value="ECO:0007669"/>
    <property type="project" value="UniProtKB-SubCell"/>
</dbReference>
<dbReference type="InterPro" id="IPR010227">
    <property type="entry name" value="NADH_Q_OxRdtase_chainM/4"/>
</dbReference>
<dbReference type="PANTHER" id="PTHR43507">
    <property type="entry name" value="NADH-UBIQUINONE OXIDOREDUCTASE CHAIN 4"/>
    <property type="match status" value="1"/>
</dbReference>
<feature type="transmembrane region" description="Helical" evidence="7">
    <location>
        <begin position="218"/>
        <end position="240"/>
    </location>
</feature>
<dbReference type="AlphaFoldDB" id="A0A4Q7NA99"/>
<dbReference type="Pfam" id="PF00361">
    <property type="entry name" value="Proton_antipo_M"/>
    <property type="match status" value="1"/>
</dbReference>
<evidence type="ECO:0000256" key="7">
    <source>
        <dbReference type="SAM" id="Phobius"/>
    </source>
</evidence>
<feature type="transmembrane region" description="Helical" evidence="7">
    <location>
        <begin position="341"/>
        <end position="360"/>
    </location>
</feature>
<dbReference type="Proteomes" id="UP000293638">
    <property type="component" value="Unassembled WGS sequence"/>
</dbReference>
<evidence type="ECO:0000313" key="10">
    <source>
        <dbReference type="Proteomes" id="UP000293638"/>
    </source>
</evidence>
<keyword evidence="4 7" id="KW-1133">Transmembrane helix</keyword>
<feature type="transmembrane region" description="Helical" evidence="7">
    <location>
        <begin position="35"/>
        <end position="52"/>
    </location>
</feature>
<evidence type="ECO:0000313" key="9">
    <source>
        <dbReference type="EMBL" id="RZS79009.1"/>
    </source>
</evidence>
<evidence type="ECO:0000256" key="1">
    <source>
        <dbReference type="ARBA" id="ARBA00004127"/>
    </source>
</evidence>
<comment type="subcellular location">
    <subcellularLocation>
        <location evidence="1">Endomembrane system</location>
        <topology evidence="1">Multi-pass membrane protein</topology>
    </subcellularLocation>
    <subcellularLocation>
        <location evidence="6">Membrane</location>
        <topology evidence="6">Multi-pass membrane protein</topology>
    </subcellularLocation>
</comment>
<name>A0A4Q7NA99_9ACTN</name>
<keyword evidence="3 6" id="KW-0812">Transmembrane</keyword>
<dbReference type="PANTHER" id="PTHR43507:SF1">
    <property type="entry name" value="NADH-UBIQUINONE OXIDOREDUCTASE CHAIN 4"/>
    <property type="match status" value="1"/>
</dbReference>
<comment type="similarity">
    <text evidence="2">Belongs to the complex I subunit 4 family.</text>
</comment>
<dbReference type="GO" id="GO:0003954">
    <property type="term" value="F:NADH dehydrogenase activity"/>
    <property type="evidence" value="ECO:0007669"/>
    <property type="project" value="TreeGrafter"/>
</dbReference>
<feature type="transmembrane region" description="Helical" evidence="7">
    <location>
        <begin position="416"/>
        <end position="436"/>
    </location>
</feature>
<organism evidence="9 10">
    <name type="scientific">Motilibacter rhizosphaerae</name>
    <dbReference type="NCBI Taxonomy" id="598652"/>
    <lineage>
        <taxon>Bacteria</taxon>
        <taxon>Bacillati</taxon>
        <taxon>Actinomycetota</taxon>
        <taxon>Actinomycetes</taxon>
        <taxon>Motilibacterales</taxon>
        <taxon>Motilibacteraceae</taxon>
        <taxon>Motilibacter</taxon>
    </lineage>
</organism>
<dbReference type="NCBIfam" id="NF004500">
    <property type="entry name" value="PRK05846.1-4"/>
    <property type="match status" value="1"/>
</dbReference>
<dbReference type="GO" id="GO:0016020">
    <property type="term" value="C:membrane"/>
    <property type="evidence" value="ECO:0007669"/>
    <property type="project" value="UniProtKB-SubCell"/>
</dbReference>
<evidence type="ECO:0000256" key="2">
    <source>
        <dbReference type="ARBA" id="ARBA00009025"/>
    </source>
</evidence>
<keyword evidence="10" id="KW-1185">Reference proteome</keyword>
<evidence type="ECO:0000256" key="3">
    <source>
        <dbReference type="ARBA" id="ARBA00022692"/>
    </source>
</evidence>
<protein>
    <submittedName>
        <fullName evidence="9">NADH dehydrogenase subunit M</fullName>
    </submittedName>
</protein>
<dbReference type="GO" id="GO:0015990">
    <property type="term" value="P:electron transport coupled proton transport"/>
    <property type="evidence" value="ECO:0007669"/>
    <property type="project" value="TreeGrafter"/>
</dbReference>
<sequence>MADVPWLTLAAAVPAVGALGVSLVPRGREELAKRLSLLVSLVVLAIVVGLGLDFDRHASGFQFTEMHDWIPALGASYSLGVDGIALVLLALTAVLAPVCLLASWHDVDLGEGRSRPQAFFALMLLVEALLVLVFSATDVFLFYVAFEFSLIPMYFIIGGFGGAQRSYAAVKFLVYSLLGGLLMLAAVIGTYVAGPGGKHGFLRTTLEASHLDPTTQRWLFLGFMAAFAIKAPLWPLHTWLPDAAAEAPPGGAVMLVGVMDKIGTYGMIAYCLPLFPDASVWARPVVIALALIGIIYGALVAIGQADVIRLVAYTSISHFGFIALGIFAMTSQAQAGSTLYMLSHGFSTAGLFLVAGMLVARRGSRRIADFGGVQTVAPLLAGSMLLSGLSSLALPGFSSFVSEFLVLLGTFRRYEWVAVVAVLAIVLAALYILLLFQRTMTGPVVEGVGGMRDLVAREAWVVAPVIALLIGVGVAPQVVLDVINPAVQRTMQSVHQHDPATVLKPAAAEGAPK</sequence>
<feature type="transmembrane region" description="Helical" evidence="7">
    <location>
        <begin position="140"/>
        <end position="160"/>
    </location>
</feature>
<gene>
    <name evidence="9" type="ORF">EV189_3879</name>
</gene>
<feature type="transmembrane region" description="Helical" evidence="7">
    <location>
        <begin position="310"/>
        <end position="329"/>
    </location>
</feature>
<evidence type="ECO:0000259" key="8">
    <source>
        <dbReference type="Pfam" id="PF00361"/>
    </source>
</evidence>
<accession>A0A4Q7NA99</accession>
<dbReference type="NCBIfam" id="TIGR01972">
    <property type="entry name" value="NDH_I_M"/>
    <property type="match status" value="1"/>
</dbReference>
<feature type="transmembrane region" description="Helical" evidence="7">
    <location>
        <begin position="116"/>
        <end position="134"/>
    </location>
</feature>
<feature type="transmembrane region" description="Helical" evidence="7">
    <location>
        <begin position="83"/>
        <end position="104"/>
    </location>
</feature>
<proteinExistence type="inferred from homology"/>
<dbReference type="OrthoDB" id="9768329at2"/>
<feature type="transmembrane region" description="Helical" evidence="7">
    <location>
        <begin position="459"/>
        <end position="483"/>
    </location>
</feature>
<dbReference type="RefSeq" id="WP_130494597.1">
    <property type="nucleotide sequence ID" value="NZ_SGXD01000007.1"/>
</dbReference>
<evidence type="ECO:0000256" key="6">
    <source>
        <dbReference type="RuleBase" id="RU000320"/>
    </source>
</evidence>
<dbReference type="PRINTS" id="PR01437">
    <property type="entry name" value="NUOXDRDTASE4"/>
</dbReference>
<dbReference type="EMBL" id="SGXD01000007">
    <property type="protein sequence ID" value="RZS79009.1"/>
    <property type="molecule type" value="Genomic_DNA"/>
</dbReference>
<keyword evidence="5 7" id="KW-0472">Membrane</keyword>
<evidence type="ECO:0000256" key="4">
    <source>
        <dbReference type="ARBA" id="ARBA00022989"/>
    </source>
</evidence>
<reference evidence="9 10" key="1">
    <citation type="submission" date="2019-02" db="EMBL/GenBank/DDBJ databases">
        <title>Genomic Encyclopedia of Type Strains, Phase IV (KMG-IV): sequencing the most valuable type-strain genomes for metagenomic binning, comparative biology and taxonomic classification.</title>
        <authorList>
            <person name="Goeker M."/>
        </authorList>
    </citation>
    <scope>NUCLEOTIDE SEQUENCE [LARGE SCALE GENOMIC DNA]</scope>
    <source>
        <strain evidence="9 10">DSM 45622</strain>
    </source>
</reference>
<dbReference type="GO" id="GO:0042773">
    <property type="term" value="P:ATP synthesis coupled electron transport"/>
    <property type="evidence" value="ECO:0007669"/>
    <property type="project" value="InterPro"/>
</dbReference>
<feature type="transmembrane region" description="Helical" evidence="7">
    <location>
        <begin position="6"/>
        <end position="23"/>
    </location>
</feature>
<feature type="transmembrane region" description="Helical" evidence="7">
    <location>
        <begin position="172"/>
        <end position="193"/>
    </location>
</feature>
<dbReference type="GO" id="GO:0008137">
    <property type="term" value="F:NADH dehydrogenase (ubiquinone) activity"/>
    <property type="evidence" value="ECO:0007669"/>
    <property type="project" value="InterPro"/>
</dbReference>
<feature type="transmembrane region" description="Helical" evidence="7">
    <location>
        <begin position="281"/>
        <end position="303"/>
    </location>
</feature>
<dbReference type="GO" id="GO:0048039">
    <property type="term" value="F:ubiquinone binding"/>
    <property type="evidence" value="ECO:0007669"/>
    <property type="project" value="TreeGrafter"/>
</dbReference>